<dbReference type="Pfam" id="PF13692">
    <property type="entry name" value="Glyco_trans_1_4"/>
    <property type="match status" value="1"/>
</dbReference>
<evidence type="ECO:0000313" key="5">
    <source>
        <dbReference type="EMBL" id="RVU20579.1"/>
    </source>
</evidence>
<proteinExistence type="inferred from homology"/>
<protein>
    <submittedName>
        <fullName evidence="5">Glycosyltransferase family 1 protein</fullName>
    </submittedName>
</protein>
<evidence type="ECO:0000313" key="6">
    <source>
        <dbReference type="Proteomes" id="UP000286997"/>
    </source>
</evidence>
<gene>
    <name evidence="5" type="ORF">EOE48_04300</name>
</gene>
<reference evidence="5 6" key="1">
    <citation type="submission" date="2019-01" db="EMBL/GenBank/DDBJ databases">
        <authorList>
            <person name="Chen W.-M."/>
        </authorList>
    </citation>
    <scope>NUCLEOTIDE SEQUENCE [LARGE SCALE GENOMIC DNA]</scope>
    <source>
        <strain evidence="5 6">TER-1</strain>
    </source>
</reference>
<dbReference type="Gene3D" id="3.40.50.2000">
    <property type="entry name" value="Glycogen Phosphorylase B"/>
    <property type="match status" value="2"/>
</dbReference>
<sequence length="379" mass="39407">MNAHAEIAPAGGPARAAARPLRVLCVTPAGPEGQGGIDRLYRYLREAGRLTPAEGIDLRFVAGRGTGAGPAGWVPGFPARAAGFAALAARWRPDVVHVNFATGGSLLRKWVLARIARAFGARVVIHFHGQFPLADGRARDLQGRVFLALCRLASRVVALGPVSRERFAVRAGVAPERICVVPNGIPDFAPGLMLPKASGGPVRILLAGLVGEHKGVPVLIEALARLAANPAWTCTVAGNGEVDRCAGLAAAAGLADRIRFTGWIDPEAMHRLMREADLVVLPSLSENMPLSLIEGACAGAALVATDVGETRSILNDGVNGVLVRRDPEALAAAIGGLIGDRGRLGAMQAASRRIYEADLGLDAMADRLKAVYAAAAGDQ</sequence>
<dbReference type="CDD" id="cd03801">
    <property type="entry name" value="GT4_PimA-like"/>
    <property type="match status" value="1"/>
</dbReference>
<dbReference type="PANTHER" id="PTHR12526">
    <property type="entry name" value="GLYCOSYLTRANSFERASE"/>
    <property type="match status" value="1"/>
</dbReference>
<keyword evidence="2" id="KW-0328">Glycosyltransferase</keyword>
<evidence type="ECO:0000256" key="1">
    <source>
        <dbReference type="ARBA" id="ARBA00009481"/>
    </source>
</evidence>
<organism evidence="5 6">
    <name type="scientific">Methylobacterium oryzihabitans</name>
    <dbReference type="NCBI Taxonomy" id="2499852"/>
    <lineage>
        <taxon>Bacteria</taxon>
        <taxon>Pseudomonadati</taxon>
        <taxon>Pseudomonadota</taxon>
        <taxon>Alphaproteobacteria</taxon>
        <taxon>Hyphomicrobiales</taxon>
        <taxon>Methylobacteriaceae</taxon>
        <taxon>Methylobacterium</taxon>
    </lineage>
</organism>
<keyword evidence="3 5" id="KW-0808">Transferase</keyword>
<dbReference type="RefSeq" id="WP_127727554.1">
    <property type="nucleotide sequence ID" value="NZ_SACP01000003.1"/>
</dbReference>
<keyword evidence="6" id="KW-1185">Reference proteome</keyword>
<accession>A0A3S2VBK4</accession>
<comment type="similarity">
    <text evidence="1">Belongs to the glycosyltransferase group 1 family. Glycosyltransferase 4 subfamily.</text>
</comment>
<name>A0A3S2VBK4_9HYPH</name>
<comment type="caution">
    <text evidence="5">The sequence shown here is derived from an EMBL/GenBank/DDBJ whole genome shotgun (WGS) entry which is preliminary data.</text>
</comment>
<dbReference type="Proteomes" id="UP000286997">
    <property type="component" value="Unassembled WGS sequence"/>
</dbReference>
<feature type="domain" description="Glycosyltransferase subfamily 4-like N-terminal" evidence="4">
    <location>
        <begin position="73"/>
        <end position="185"/>
    </location>
</feature>
<evidence type="ECO:0000256" key="3">
    <source>
        <dbReference type="ARBA" id="ARBA00022679"/>
    </source>
</evidence>
<dbReference type="Pfam" id="PF13439">
    <property type="entry name" value="Glyco_transf_4"/>
    <property type="match status" value="1"/>
</dbReference>
<dbReference type="AlphaFoldDB" id="A0A3S2VBK4"/>
<evidence type="ECO:0000259" key="4">
    <source>
        <dbReference type="Pfam" id="PF13439"/>
    </source>
</evidence>
<dbReference type="InterPro" id="IPR028098">
    <property type="entry name" value="Glyco_trans_4-like_N"/>
</dbReference>
<evidence type="ECO:0000256" key="2">
    <source>
        <dbReference type="ARBA" id="ARBA00022676"/>
    </source>
</evidence>
<dbReference type="PANTHER" id="PTHR12526:SF640">
    <property type="entry name" value="COLANIC ACID BIOSYNTHESIS GLYCOSYLTRANSFERASE WCAL-RELATED"/>
    <property type="match status" value="1"/>
</dbReference>
<dbReference type="GO" id="GO:0016757">
    <property type="term" value="F:glycosyltransferase activity"/>
    <property type="evidence" value="ECO:0007669"/>
    <property type="project" value="UniProtKB-KW"/>
</dbReference>
<dbReference type="EMBL" id="SACP01000003">
    <property type="protein sequence ID" value="RVU20579.1"/>
    <property type="molecule type" value="Genomic_DNA"/>
</dbReference>
<dbReference type="SUPFAM" id="SSF53756">
    <property type="entry name" value="UDP-Glycosyltransferase/glycogen phosphorylase"/>
    <property type="match status" value="1"/>
</dbReference>
<dbReference type="OrthoDB" id="9790710at2"/>